<evidence type="ECO:0000256" key="1">
    <source>
        <dbReference type="ARBA" id="ARBA00022737"/>
    </source>
</evidence>
<dbReference type="PROSITE" id="PS51375">
    <property type="entry name" value="PPR"/>
    <property type="match status" value="1"/>
</dbReference>
<feature type="region of interest" description="Disordered" evidence="3">
    <location>
        <begin position="79"/>
        <end position="106"/>
    </location>
</feature>
<feature type="repeat" description="PPR" evidence="2">
    <location>
        <begin position="4"/>
        <end position="38"/>
    </location>
</feature>
<evidence type="ECO:0000256" key="2">
    <source>
        <dbReference type="PROSITE-ProRule" id="PRU00708"/>
    </source>
</evidence>
<dbReference type="GO" id="GO:0003723">
    <property type="term" value="F:RNA binding"/>
    <property type="evidence" value="ECO:0007669"/>
    <property type="project" value="InterPro"/>
</dbReference>
<organism evidence="4 5">
    <name type="scientific">Punica granatum</name>
    <name type="common">Pomegranate</name>
    <dbReference type="NCBI Taxonomy" id="22663"/>
    <lineage>
        <taxon>Eukaryota</taxon>
        <taxon>Viridiplantae</taxon>
        <taxon>Streptophyta</taxon>
        <taxon>Embryophyta</taxon>
        <taxon>Tracheophyta</taxon>
        <taxon>Spermatophyta</taxon>
        <taxon>Magnoliopsida</taxon>
        <taxon>eudicotyledons</taxon>
        <taxon>Gunneridae</taxon>
        <taxon>Pentapetalae</taxon>
        <taxon>rosids</taxon>
        <taxon>malvids</taxon>
        <taxon>Myrtales</taxon>
        <taxon>Lythraceae</taxon>
        <taxon>Punica</taxon>
    </lineage>
</organism>
<dbReference type="NCBIfam" id="TIGR00756">
    <property type="entry name" value="PPR"/>
    <property type="match status" value="1"/>
</dbReference>
<gene>
    <name evidence="4" type="ORF">CDL15_Pgr011877</name>
</gene>
<reference evidence="5" key="1">
    <citation type="journal article" date="2017" name="Plant J.">
        <title>The pomegranate (Punica granatum L.) genome and the genomics of punicalagin biosynthesis.</title>
        <authorList>
            <person name="Qin G."/>
            <person name="Xu C."/>
            <person name="Ming R."/>
            <person name="Tang H."/>
            <person name="Guyot R."/>
            <person name="Kramer E.M."/>
            <person name="Hu Y."/>
            <person name="Yi X."/>
            <person name="Qi Y."/>
            <person name="Xu X."/>
            <person name="Gao Z."/>
            <person name="Pan H."/>
            <person name="Jian J."/>
            <person name="Tian Y."/>
            <person name="Yue Z."/>
            <person name="Xu Y."/>
        </authorList>
    </citation>
    <scope>NUCLEOTIDE SEQUENCE [LARGE SCALE GENOMIC DNA]</scope>
    <source>
        <strain evidence="5">cv. Dabenzi</strain>
    </source>
</reference>
<dbReference type="InterPro" id="IPR011990">
    <property type="entry name" value="TPR-like_helical_dom_sf"/>
</dbReference>
<evidence type="ECO:0008006" key="6">
    <source>
        <dbReference type="Google" id="ProtNLM"/>
    </source>
</evidence>
<dbReference type="EMBL" id="MTKT01001935">
    <property type="protein sequence ID" value="OWM83195.1"/>
    <property type="molecule type" value="Genomic_DNA"/>
</dbReference>
<accession>A0A218XDA9</accession>
<dbReference type="PANTHER" id="PTHR47926:SF485">
    <property type="entry name" value="REPEAT-LIKE SUPERFAMILY PROTEIN, PUTATIVE-RELATED"/>
    <property type="match status" value="1"/>
</dbReference>
<dbReference type="InterPro" id="IPR046960">
    <property type="entry name" value="PPR_At4g14850-like_plant"/>
</dbReference>
<sequence>MELDEVSWNSMILGYGNHARAEEALKLFSEMEKKGPMPNGCGSGGKGRVRLRGLEIEEGPERELLLLRMMSSRDMSKPEDIFCRSEEHQNAKEERKSTEGRMRRENLRSSEAKRLIELDPTDIEPYVPLSNIYAEEGNIYDDEGERLAERYRGKCYSCGVPRFQILVENVSFGGERMAFFM</sequence>
<evidence type="ECO:0000313" key="5">
    <source>
        <dbReference type="Proteomes" id="UP000197138"/>
    </source>
</evidence>
<name>A0A218XDA9_PUNGR</name>
<dbReference type="Pfam" id="PF13041">
    <property type="entry name" value="PPR_2"/>
    <property type="match status" value="1"/>
</dbReference>
<comment type="caution">
    <text evidence="4">The sequence shown here is derived from an EMBL/GenBank/DDBJ whole genome shotgun (WGS) entry which is preliminary data.</text>
</comment>
<dbReference type="GO" id="GO:0009451">
    <property type="term" value="P:RNA modification"/>
    <property type="evidence" value="ECO:0007669"/>
    <property type="project" value="InterPro"/>
</dbReference>
<protein>
    <recommendedName>
        <fullName evidence="6">Pentatricopeptide repeat-containing protein</fullName>
    </recommendedName>
</protein>
<evidence type="ECO:0000313" key="4">
    <source>
        <dbReference type="EMBL" id="OWM83195.1"/>
    </source>
</evidence>
<dbReference type="PANTHER" id="PTHR47926">
    <property type="entry name" value="PENTATRICOPEPTIDE REPEAT-CONTAINING PROTEIN"/>
    <property type="match status" value="1"/>
</dbReference>
<evidence type="ECO:0000256" key="3">
    <source>
        <dbReference type="SAM" id="MobiDB-lite"/>
    </source>
</evidence>
<dbReference type="Gene3D" id="1.25.40.10">
    <property type="entry name" value="Tetratricopeptide repeat domain"/>
    <property type="match status" value="1"/>
</dbReference>
<dbReference type="InterPro" id="IPR002885">
    <property type="entry name" value="PPR_rpt"/>
</dbReference>
<dbReference type="AlphaFoldDB" id="A0A218XDA9"/>
<proteinExistence type="predicted"/>
<dbReference type="Proteomes" id="UP000197138">
    <property type="component" value="Unassembled WGS sequence"/>
</dbReference>
<keyword evidence="1" id="KW-0677">Repeat</keyword>